<evidence type="ECO:0000256" key="1">
    <source>
        <dbReference type="SAM" id="SignalP"/>
    </source>
</evidence>
<proteinExistence type="predicted"/>
<gene>
    <name evidence="2" type="ORF">GCM10010411_91750</name>
</gene>
<keyword evidence="1" id="KW-0732">Signal</keyword>
<evidence type="ECO:0008006" key="4">
    <source>
        <dbReference type="Google" id="ProtNLM"/>
    </source>
</evidence>
<dbReference type="Pfam" id="PF11720">
    <property type="entry name" value="Inhibitor_I78"/>
    <property type="match status" value="1"/>
</dbReference>
<dbReference type="InterPro" id="IPR006311">
    <property type="entry name" value="TAT_signal"/>
</dbReference>
<accession>A0ABN3QX43</accession>
<feature type="signal peptide" evidence="1">
    <location>
        <begin position="1"/>
        <end position="34"/>
    </location>
</feature>
<evidence type="ECO:0000313" key="2">
    <source>
        <dbReference type="EMBL" id="GAA2637676.1"/>
    </source>
</evidence>
<evidence type="ECO:0000313" key="3">
    <source>
        <dbReference type="Proteomes" id="UP001501509"/>
    </source>
</evidence>
<reference evidence="2 3" key="1">
    <citation type="journal article" date="2019" name="Int. J. Syst. Evol. Microbiol.">
        <title>The Global Catalogue of Microorganisms (GCM) 10K type strain sequencing project: providing services to taxonomists for standard genome sequencing and annotation.</title>
        <authorList>
            <consortium name="The Broad Institute Genomics Platform"/>
            <consortium name="The Broad Institute Genome Sequencing Center for Infectious Disease"/>
            <person name="Wu L."/>
            <person name="Ma J."/>
        </authorList>
    </citation>
    <scope>NUCLEOTIDE SEQUENCE [LARGE SCALE GENOMIC DNA]</scope>
    <source>
        <strain evidence="2 3">JCM 6833</strain>
    </source>
</reference>
<keyword evidence="3" id="KW-1185">Reference proteome</keyword>
<feature type="chain" id="PRO_5045901065" description="Peptidase inhibitor I78 family protein" evidence="1">
    <location>
        <begin position="35"/>
        <end position="112"/>
    </location>
</feature>
<dbReference type="Gene3D" id="3.30.10.10">
    <property type="entry name" value="Trypsin Inhibitor V, subunit A"/>
    <property type="match status" value="1"/>
</dbReference>
<dbReference type="Proteomes" id="UP001501509">
    <property type="component" value="Unassembled WGS sequence"/>
</dbReference>
<name>A0ABN3QX43_9ACTN</name>
<dbReference type="PROSITE" id="PS51318">
    <property type="entry name" value="TAT"/>
    <property type="match status" value="1"/>
</dbReference>
<protein>
    <recommendedName>
        <fullName evidence="4">Peptidase inhibitor I78 family protein</fullName>
    </recommendedName>
</protein>
<comment type="caution">
    <text evidence="2">The sequence shown here is derived from an EMBL/GenBank/DDBJ whole genome shotgun (WGS) entry which is preliminary data.</text>
</comment>
<dbReference type="EMBL" id="BAAATD010000023">
    <property type="protein sequence ID" value="GAA2637676.1"/>
    <property type="molecule type" value="Genomic_DNA"/>
</dbReference>
<dbReference type="InterPro" id="IPR021719">
    <property type="entry name" value="Prot_inh_I78"/>
</dbReference>
<organism evidence="2 3">
    <name type="scientific">Actinomadura fulvescens</name>
    <dbReference type="NCBI Taxonomy" id="46160"/>
    <lineage>
        <taxon>Bacteria</taxon>
        <taxon>Bacillati</taxon>
        <taxon>Actinomycetota</taxon>
        <taxon>Actinomycetes</taxon>
        <taxon>Streptosporangiales</taxon>
        <taxon>Thermomonosporaceae</taxon>
        <taxon>Actinomadura</taxon>
    </lineage>
</organism>
<dbReference type="RefSeq" id="WP_344549089.1">
    <property type="nucleotide sequence ID" value="NZ_BAAATD010000023.1"/>
</dbReference>
<sequence>MRVPSRRMLVRAGSVSVLSTAFTGSLLGPAQAQAANPIGACDALRLSPQLLGTAMDPDPKPLRAGEIEVQSKSILRSIRILRPGQHEGLGFVADRLTVVVDKTDHVTRVFCG</sequence>